<dbReference type="STRING" id="890420.SAMN05216226_103138"/>
<proteinExistence type="predicted"/>
<protein>
    <submittedName>
        <fullName evidence="2">Uncharacterized protein</fullName>
    </submittedName>
</protein>
<keyword evidence="1" id="KW-0472">Membrane</keyword>
<reference evidence="2 3" key="1">
    <citation type="submission" date="2016-10" db="EMBL/GenBank/DDBJ databases">
        <authorList>
            <person name="de Groot N.N."/>
        </authorList>
    </citation>
    <scope>NUCLEOTIDE SEQUENCE [LARGE SCALE GENOMIC DNA]</scope>
    <source>
        <strain evidence="2 3">IBRC-M10015</strain>
    </source>
</reference>
<feature type="transmembrane region" description="Helical" evidence="1">
    <location>
        <begin position="41"/>
        <end position="61"/>
    </location>
</feature>
<gene>
    <name evidence="2" type="ORF">SAMN05216226_103138</name>
</gene>
<keyword evidence="1" id="KW-0812">Transmembrane</keyword>
<dbReference type="RefSeq" id="WP_092699739.1">
    <property type="nucleotide sequence ID" value="NZ_FNFC01000003.1"/>
</dbReference>
<organism evidence="2 3">
    <name type="scientific">Halovenus aranensis</name>
    <dbReference type="NCBI Taxonomy" id="890420"/>
    <lineage>
        <taxon>Archaea</taxon>
        <taxon>Methanobacteriati</taxon>
        <taxon>Methanobacteriota</taxon>
        <taxon>Stenosarchaea group</taxon>
        <taxon>Halobacteria</taxon>
        <taxon>Halobacteriales</taxon>
        <taxon>Haloarculaceae</taxon>
        <taxon>Halovenus</taxon>
    </lineage>
</organism>
<dbReference type="Proteomes" id="UP000198856">
    <property type="component" value="Unassembled WGS sequence"/>
</dbReference>
<dbReference type="AlphaFoldDB" id="A0A1G8TLS2"/>
<name>A0A1G8TLS2_9EURY</name>
<sequence length="64" mass="7135">MQGYILLERMGYVLVYALTAVALAASAVTTFLGVFSFGALIWWPTFALLLVVLLLEVHRYLTLN</sequence>
<evidence type="ECO:0000313" key="3">
    <source>
        <dbReference type="Proteomes" id="UP000198856"/>
    </source>
</evidence>
<feature type="transmembrane region" description="Helical" evidence="1">
    <location>
        <begin position="12"/>
        <end position="35"/>
    </location>
</feature>
<accession>A0A1G8TLS2</accession>
<evidence type="ECO:0000313" key="2">
    <source>
        <dbReference type="EMBL" id="SDJ42403.1"/>
    </source>
</evidence>
<dbReference type="EMBL" id="FNFC01000003">
    <property type="protein sequence ID" value="SDJ42403.1"/>
    <property type="molecule type" value="Genomic_DNA"/>
</dbReference>
<evidence type="ECO:0000256" key="1">
    <source>
        <dbReference type="SAM" id="Phobius"/>
    </source>
</evidence>
<keyword evidence="1" id="KW-1133">Transmembrane helix</keyword>
<keyword evidence="3" id="KW-1185">Reference proteome</keyword>